<dbReference type="Pfam" id="PF00664">
    <property type="entry name" value="ABC_membrane"/>
    <property type="match status" value="1"/>
</dbReference>
<dbReference type="Gene3D" id="3.40.50.300">
    <property type="entry name" value="P-loop containing nucleotide triphosphate hydrolases"/>
    <property type="match status" value="1"/>
</dbReference>
<keyword evidence="4" id="KW-0547">Nucleotide-binding</keyword>
<dbReference type="RefSeq" id="WP_212493164.1">
    <property type="nucleotide sequence ID" value="NZ_JAFCJH010000016.1"/>
</dbReference>
<name>A0ABS5FK31_9BRAD</name>
<feature type="domain" description="ABC transmembrane type-1" evidence="11">
    <location>
        <begin position="31"/>
        <end position="326"/>
    </location>
</feature>
<dbReference type="EMBL" id="JAFCJH010000016">
    <property type="protein sequence ID" value="MBR0797140.1"/>
    <property type="molecule type" value="Genomic_DNA"/>
</dbReference>
<dbReference type="PROSITE" id="PS50929">
    <property type="entry name" value="ABC_TM1F"/>
    <property type="match status" value="1"/>
</dbReference>
<evidence type="ECO:0000256" key="9">
    <source>
        <dbReference type="SAM" id="Phobius"/>
    </source>
</evidence>
<dbReference type="Proteomes" id="UP001315278">
    <property type="component" value="Unassembled WGS sequence"/>
</dbReference>
<protein>
    <submittedName>
        <fullName evidence="12">ABC transporter ATP-binding protein</fullName>
    </submittedName>
</protein>
<dbReference type="Gene3D" id="1.20.1560.10">
    <property type="entry name" value="ABC transporter type 1, transmembrane domain"/>
    <property type="match status" value="1"/>
</dbReference>
<feature type="transmembrane region" description="Helical" evidence="9">
    <location>
        <begin position="189"/>
        <end position="206"/>
    </location>
</feature>
<keyword evidence="13" id="KW-1185">Reference proteome</keyword>
<dbReference type="InterPro" id="IPR027417">
    <property type="entry name" value="P-loop_NTPase"/>
</dbReference>
<sequence length="607" mass="65915">MINRILRAFWPGVAGSPLWAVSRRYAWAVPVVALLSFLATTLEGLGIGLLIPLMGTLLATQPTEPTGLLATTIRLAGTTDPNTRLVVFGVVILGFVVLKSLIQAINTMFIAWVDGRAGNDIRSALSLQLFNVGFPFFLDEGRARLLNILSTEAWRVSDALRTRFKILVDAISALVFTVLLLIINWKLTLIVVAGAVVIRTIQVNFVRRVQTMSDEVSLSNVHLAERMVRTIDAIRAIHVFNQEEQEHRNLAVASEGVRRSLFEIERLSAIAWSMLEVALAVLFIGLLIGAHLAGTSFPILFAFMVVLYRFQPLIRGLSGANIALAATEGSVREVEWLLDPSGKPAPPRGALSFWRLSGPIVFDRVSFTYGSAGKAPALHQLSFTLERGRTTALIGRSGSGKSTVVALLCRLIEPDEGRILIDGVPLNELDPRSWRAHLGLAGQDVDLIDGTIRENIEYGEPGAALDAIVEAARMADIHEFIDDLPDGYQTRVGTRGLGLSGGQRQRVGLARAFLRRPDILILDEATNAIDGLSEAAILSLVRDSGWQPTTIVVSHHASTLAFCDDGVVIDRGTLVESGPLLELAASRNMSFAAELNGVRQPTSRQAQ</sequence>
<evidence type="ECO:0000256" key="3">
    <source>
        <dbReference type="ARBA" id="ARBA00022692"/>
    </source>
</evidence>
<dbReference type="InterPro" id="IPR039421">
    <property type="entry name" value="Type_1_exporter"/>
</dbReference>
<dbReference type="PANTHER" id="PTHR24221">
    <property type="entry name" value="ATP-BINDING CASSETTE SUB-FAMILY B"/>
    <property type="match status" value="1"/>
</dbReference>
<evidence type="ECO:0000256" key="8">
    <source>
        <dbReference type="ARBA" id="ARBA00024722"/>
    </source>
</evidence>
<dbReference type="PANTHER" id="PTHR24221:SF654">
    <property type="entry name" value="ATP-BINDING CASSETTE SUB-FAMILY B MEMBER 6"/>
    <property type="match status" value="1"/>
</dbReference>
<evidence type="ECO:0000256" key="6">
    <source>
        <dbReference type="ARBA" id="ARBA00022989"/>
    </source>
</evidence>
<dbReference type="InterPro" id="IPR017871">
    <property type="entry name" value="ABC_transporter-like_CS"/>
</dbReference>
<dbReference type="Pfam" id="PF00005">
    <property type="entry name" value="ABC_tran"/>
    <property type="match status" value="1"/>
</dbReference>
<comment type="subcellular location">
    <subcellularLocation>
        <location evidence="1">Cell membrane</location>
        <topology evidence="1">Multi-pass membrane protein</topology>
    </subcellularLocation>
</comment>
<dbReference type="PROSITE" id="PS50893">
    <property type="entry name" value="ABC_TRANSPORTER_2"/>
    <property type="match status" value="1"/>
</dbReference>
<dbReference type="InterPro" id="IPR036640">
    <property type="entry name" value="ABC1_TM_sf"/>
</dbReference>
<feature type="transmembrane region" description="Helical" evidence="9">
    <location>
        <begin position="85"/>
        <end position="113"/>
    </location>
</feature>
<comment type="caution">
    <text evidence="12">The sequence shown here is derived from an EMBL/GenBank/DDBJ whole genome shotgun (WGS) entry which is preliminary data.</text>
</comment>
<dbReference type="InterPro" id="IPR003439">
    <property type="entry name" value="ABC_transporter-like_ATP-bd"/>
</dbReference>
<comment type="function">
    <text evidence="8">Involved in beta-(1--&gt;2)glucan export. Transmembrane domains (TMD) form a pore in the inner membrane and the ATP-binding domain (NBD) is responsible for energy generation.</text>
</comment>
<reference evidence="13" key="1">
    <citation type="journal article" date="2021" name="ISME J.">
        <title>Evolutionary origin and ecological implication of a unique nif island in free-living Bradyrhizobium lineages.</title>
        <authorList>
            <person name="Tao J."/>
        </authorList>
    </citation>
    <scope>NUCLEOTIDE SEQUENCE [LARGE SCALE GENOMIC DNA]</scope>
    <source>
        <strain evidence="13">SZCCT0434</strain>
    </source>
</reference>
<evidence type="ECO:0000256" key="7">
    <source>
        <dbReference type="ARBA" id="ARBA00023136"/>
    </source>
</evidence>
<organism evidence="12 13">
    <name type="scientific">Bradyrhizobium jicamae</name>
    <dbReference type="NCBI Taxonomy" id="280332"/>
    <lineage>
        <taxon>Bacteria</taxon>
        <taxon>Pseudomonadati</taxon>
        <taxon>Pseudomonadota</taxon>
        <taxon>Alphaproteobacteria</taxon>
        <taxon>Hyphomicrobiales</taxon>
        <taxon>Nitrobacteraceae</taxon>
        <taxon>Bradyrhizobium</taxon>
    </lineage>
</organism>
<keyword evidence="7 9" id="KW-0472">Membrane</keyword>
<feature type="domain" description="ABC transporter" evidence="10">
    <location>
        <begin position="360"/>
        <end position="596"/>
    </location>
</feature>
<keyword evidence="3 9" id="KW-0812">Transmembrane</keyword>
<feature type="transmembrane region" description="Helical" evidence="9">
    <location>
        <begin position="164"/>
        <end position="183"/>
    </location>
</feature>
<feature type="transmembrane region" description="Helical" evidence="9">
    <location>
        <begin position="25"/>
        <end position="51"/>
    </location>
</feature>
<evidence type="ECO:0000256" key="4">
    <source>
        <dbReference type="ARBA" id="ARBA00022741"/>
    </source>
</evidence>
<evidence type="ECO:0000259" key="11">
    <source>
        <dbReference type="PROSITE" id="PS50929"/>
    </source>
</evidence>
<dbReference type="SUPFAM" id="SSF52540">
    <property type="entry name" value="P-loop containing nucleoside triphosphate hydrolases"/>
    <property type="match status" value="1"/>
</dbReference>
<evidence type="ECO:0000313" key="12">
    <source>
        <dbReference type="EMBL" id="MBR0797140.1"/>
    </source>
</evidence>
<dbReference type="PROSITE" id="PS00211">
    <property type="entry name" value="ABC_TRANSPORTER_1"/>
    <property type="match status" value="1"/>
</dbReference>
<evidence type="ECO:0000259" key="10">
    <source>
        <dbReference type="PROSITE" id="PS50893"/>
    </source>
</evidence>
<dbReference type="GO" id="GO:0005524">
    <property type="term" value="F:ATP binding"/>
    <property type="evidence" value="ECO:0007669"/>
    <property type="project" value="UniProtKB-KW"/>
</dbReference>
<evidence type="ECO:0000313" key="13">
    <source>
        <dbReference type="Proteomes" id="UP001315278"/>
    </source>
</evidence>
<keyword evidence="6 9" id="KW-1133">Transmembrane helix</keyword>
<evidence type="ECO:0000256" key="1">
    <source>
        <dbReference type="ARBA" id="ARBA00004651"/>
    </source>
</evidence>
<gene>
    <name evidence="12" type="ORF">JQ615_17245</name>
</gene>
<dbReference type="SUPFAM" id="SSF90123">
    <property type="entry name" value="ABC transporter transmembrane region"/>
    <property type="match status" value="1"/>
</dbReference>
<keyword evidence="5 12" id="KW-0067">ATP-binding</keyword>
<dbReference type="InterPro" id="IPR011527">
    <property type="entry name" value="ABC1_TM_dom"/>
</dbReference>
<evidence type="ECO:0000256" key="2">
    <source>
        <dbReference type="ARBA" id="ARBA00005417"/>
    </source>
</evidence>
<comment type="similarity">
    <text evidence="2">Belongs to the ABC transporter superfamily.</text>
</comment>
<accession>A0ABS5FK31</accession>
<proteinExistence type="inferred from homology"/>
<dbReference type="InterPro" id="IPR003593">
    <property type="entry name" value="AAA+_ATPase"/>
</dbReference>
<evidence type="ECO:0000256" key="5">
    <source>
        <dbReference type="ARBA" id="ARBA00022840"/>
    </source>
</evidence>
<dbReference type="SMART" id="SM00382">
    <property type="entry name" value="AAA"/>
    <property type="match status" value="1"/>
</dbReference>